<protein>
    <submittedName>
        <fullName evidence="3">Uncharacterized protein</fullName>
    </submittedName>
</protein>
<dbReference type="InterPro" id="IPR036397">
    <property type="entry name" value="RNaseH_sf"/>
</dbReference>
<keyword evidence="4" id="KW-1185">Reference proteome</keyword>
<feature type="region of interest" description="Disordered" evidence="2">
    <location>
        <begin position="147"/>
        <end position="170"/>
    </location>
</feature>
<evidence type="ECO:0000313" key="3">
    <source>
        <dbReference type="EMBL" id="KAF1951229.1"/>
    </source>
</evidence>
<name>A0A6A5THL2_9PLEO</name>
<evidence type="ECO:0000256" key="2">
    <source>
        <dbReference type="SAM" id="MobiDB-lite"/>
    </source>
</evidence>
<keyword evidence="1" id="KW-0175">Coiled coil</keyword>
<feature type="coiled-coil region" evidence="1">
    <location>
        <begin position="8"/>
        <end position="43"/>
    </location>
</feature>
<organism evidence="3 4">
    <name type="scientific">Byssothecium circinans</name>
    <dbReference type="NCBI Taxonomy" id="147558"/>
    <lineage>
        <taxon>Eukaryota</taxon>
        <taxon>Fungi</taxon>
        <taxon>Dikarya</taxon>
        <taxon>Ascomycota</taxon>
        <taxon>Pezizomycotina</taxon>
        <taxon>Dothideomycetes</taxon>
        <taxon>Pleosporomycetidae</taxon>
        <taxon>Pleosporales</taxon>
        <taxon>Massarineae</taxon>
        <taxon>Massarinaceae</taxon>
        <taxon>Byssothecium</taxon>
    </lineage>
</organism>
<feature type="compositionally biased region" description="Basic and acidic residues" evidence="2">
    <location>
        <begin position="158"/>
        <end position="170"/>
    </location>
</feature>
<accession>A0A6A5THL2</accession>
<dbReference type="AlphaFoldDB" id="A0A6A5THL2"/>
<proteinExistence type="predicted"/>
<dbReference type="SUPFAM" id="SSF53098">
    <property type="entry name" value="Ribonuclease H-like"/>
    <property type="match status" value="1"/>
</dbReference>
<evidence type="ECO:0000313" key="4">
    <source>
        <dbReference type="Proteomes" id="UP000800035"/>
    </source>
</evidence>
<dbReference type="Proteomes" id="UP000800035">
    <property type="component" value="Unassembled WGS sequence"/>
</dbReference>
<dbReference type="Gene3D" id="3.30.420.10">
    <property type="entry name" value="Ribonuclease H-like superfamily/Ribonuclease H"/>
    <property type="match status" value="1"/>
</dbReference>
<evidence type="ECO:0000256" key="1">
    <source>
        <dbReference type="SAM" id="Coils"/>
    </source>
</evidence>
<sequence length="206" mass="23468">MLEERRRMRAVAKEVQLREQRAKAAQKEEANIARLVNQQLKNDSKQAARGKKKTITPQLSDGEDVGVELSSITWKLCYTYVRATVGASYPPPAYYAAHLCERGRCYLREWFAPERSSQHYSDYLNEKQRIEDQVDRELESELAKFPAVETPKGKRKAPKSEAQRVWENTSKNRVESALEERYLGKVEGGAGTGWGYGVWALEEGVG</sequence>
<dbReference type="InterPro" id="IPR012337">
    <property type="entry name" value="RNaseH-like_sf"/>
</dbReference>
<gene>
    <name evidence="3" type="ORF">CC80DRAFT_597609</name>
</gene>
<reference evidence="3" key="1">
    <citation type="journal article" date="2020" name="Stud. Mycol.">
        <title>101 Dothideomycetes genomes: a test case for predicting lifestyles and emergence of pathogens.</title>
        <authorList>
            <person name="Haridas S."/>
            <person name="Albert R."/>
            <person name="Binder M."/>
            <person name="Bloem J."/>
            <person name="Labutti K."/>
            <person name="Salamov A."/>
            <person name="Andreopoulos B."/>
            <person name="Baker S."/>
            <person name="Barry K."/>
            <person name="Bills G."/>
            <person name="Bluhm B."/>
            <person name="Cannon C."/>
            <person name="Castanera R."/>
            <person name="Culley D."/>
            <person name="Daum C."/>
            <person name="Ezra D."/>
            <person name="Gonzalez J."/>
            <person name="Henrissat B."/>
            <person name="Kuo A."/>
            <person name="Liang C."/>
            <person name="Lipzen A."/>
            <person name="Lutzoni F."/>
            <person name="Magnuson J."/>
            <person name="Mondo S."/>
            <person name="Nolan M."/>
            <person name="Ohm R."/>
            <person name="Pangilinan J."/>
            <person name="Park H.-J."/>
            <person name="Ramirez L."/>
            <person name="Alfaro M."/>
            <person name="Sun H."/>
            <person name="Tritt A."/>
            <person name="Yoshinaga Y."/>
            <person name="Zwiers L.-H."/>
            <person name="Turgeon B."/>
            <person name="Goodwin S."/>
            <person name="Spatafora J."/>
            <person name="Crous P."/>
            <person name="Grigoriev I."/>
        </authorList>
    </citation>
    <scope>NUCLEOTIDE SEQUENCE</scope>
    <source>
        <strain evidence="3">CBS 675.92</strain>
    </source>
</reference>
<dbReference type="GO" id="GO:0003676">
    <property type="term" value="F:nucleic acid binding"/>
    <property type="evidence" value="ECO:0007669"/>
    <property type="project" value="InterPro"/>
</dbReference>
<dbReference type="EMBL" id="ML977019">
    <property type="protein sequence ID" value="KAF1951229.1"/>
    <property type="molecule type" value="Genomic_DNA"/>
</dbReference>